<keyword evidence="10" id="KW-1185">Reference proteome</keyword>
<evidence type="ECO:0000256" key="4">
    <source>
        <dbReference type="ARBA" id="ARBA00022759"/>
    </source>
</evidence>
<evidence type="ECO:0000256" key="7">
    <source>
        <dbReference type="SAM" id="MobiDB-lite"/>
    </source>
</evidence>
<accession>A0A6J8EJG4</accession>
<keyword evidence="4" id="KW-0255">Endonuclease</keyword>
<evidence type="ECO:0000256" key="1">
    <source>
        <dbReference type="ARBA" id="ARBA00022679"/>
    </source>
</evidence>
<dbReference type="InterPro" id="IPR041373">
    <property type="entry name" value="RT_RNaseH"/>
</dbReference>
<dbReference type="Proteomes" id="UP000507470">
    <property type="component" value="Unassembled WGS sequence"/>
</dbReference>
<evidence type="ECO:0000313" key="10">
    <source>
        <dbReference type="Proteomes" id="UP000507470"/>
    </source>
</evidence>
<dbReference type="PANTHER" id="PTHR37984">
    <property type="entry name" value="PROTEIN CBG26694"/>
    <property type="match status" value="1"/>
</dbReference>
<evidence type="ECO:0000256" key="2">
    <source>
        <dbReference type="ARBA" id="ARBA00022695"/>
    </source>
</evidence>
<keyword evidence="5" id="KW-0378">Hydrolase</keyword>
<evidence type="ECO:0000256" key="5">
    <source>
        <dbReference type="ARBA" id="ARBA00022801"/>
    </source>
</evidence>
<dbReference type="InterPro" id="IPR050951">
    <property type="entry name" value="Retrovirus_Pol_polyprotein"/>
</dbReference>
<feature type="region of interest" description="Disordered" evidence="7">
    <location>
        <begin position="78"/>
        <end position="131"/>
    </location>
</feature>
<proteinExistence type="predicted"/>
<gene>
    <name evidence="9" type="ORF">MCOR_52955</name>
</gene>
<reference evidence="9 10" key="1">
    <citation type="submission" date="2020-06" db="EMBL/GenBank/DDBJ databases">
        <authorList>
            <person name="Li R."/>
            <person name="Bekaert M."/>
        </authorList>
    </citation>
    <scope>NUCLEOTIDE SEQUENCE [LARGE SCALE GENOMIC DNA]</scope>
    <source>
        <strain evidence="10">wild</strain>
    </source>
</reference>
<dbReference type="GO" id="GO:0016787">
    <property type="term" value="F:hydrolase activity"/>
    <property type="evidence" value="ECO:0007669"/>
    <property type="project" value="UniProtKB-KW"/>
</dbReference>
<evidence type="ECO:0000256" key="3">
    <source>
        <dbReference type="ARBA" id="ARBA00022722"/>
    </source>
</evidence>
<protein>
    <recommendedName>
        <fullName evidence="8">Reverse transcriptase RNase H-like domain-containing protein</fullName>
    </recommendedName>
</protein>
<name>A0A6J8EJG4_MYTCO</name>
<dbReference type="Pfam" id="PF17917">
    <property type="entry name" value="RT_RNaseH"/>
    <property type="match status" value="1"/>
</dbReference>
<keyword evidence="6" id="KW-0695">RNA-directed DNA polymerase</keyword>
<keyword evidence="1" id="KW-0808">Transferase</keyword>
<dbReference type="AlphaFoldDB" id="A0A6J8EJG4"/>
<dbReference type="SUPFAM" id="SSF56672">
    <property type="entry name" value="DNA/RNA polymerases"/>
    <property type="match status" value="1"/>
</dbReference>
<keyword evidence="3" id="KW-0540">Nuclease</keyword>
<organism evidence="9 10">
    <name type="scientific">Mytilus coruscus</name>
    <name type="common">Sea mussel</name>
    <dbReference type="NCBI Taxonomy" id="42192"/>
    <lineage>
        <taxon>Eukaryota</taxon>
        <taxon>Metazoa</taxon>
        <taxon>Spiralia</taxon>
        <taxon>Lophotrochozoa</taxon>
        <taxon>Mollusca</taxon>
        <taxon>Bivalvia</taxon>
        <taxon>Autobranchia</taxon>
        <taxon>Pteriomorphia</taxon>
        <taxon>Mytilida</taxon>
        <taxon>Mytiloidea</taxon>
        <taxon>Mytilidae</taxon>
        <taxon>Mytilinae</taxon>
        <taxon>Mytilus</taxon>
    </lineage>
</organism>
<dbReference type="InterPro" id="IPR043502">
    <property type="entry name" value="DNA/RNA_pol_sf"/>
</dbReference>
<dbReference type="EMBL" id="CACVKT020009166">
    <property type="protein sequence ID" value="CAC5420764.1"/>
    <property type="molecule type" value="Genomic_DNA"/>
</dbReference>
<sequence length="156" mass="17837">MSKSMNILEQAYCVTRKELLAVIIALKTVHHYLYGHEVLLRTDNAAVLWIKNLKKSAGQTVRRLEELGTYNLTVTHSAGRKHSNADALSRRPCKSYERQESGNYTSEDETDEVQLKETDQELPENEEPTPRIEIVGTLWDCDFKDVISATVQNMKK</sequence>
<dbReference type="PANTHER" id="PTHR37984:SF5">
    <property type="entry name" value="PROTEIN NYNRIN-LIKE"/>
    <property type="match status" value="1"/>
</dbReference>
<feature type="domain" description="Reverse transcriptase RNase H-like" evidence="8">
    <location>
        <begin position="1"/>
        <end position="70"/>
    </location>
</feature>
<dbReference type="GO" id="GO:0003964">
    <property type="term" value="F:RNA-directed DNA polymerase activity"/>
    <property type="evidence" value="ECO:0007669"/>
    <property type="project" value="UniProtKB-KW"/>
</dbReference>
<dbReference type="OrthoDB" id="116078at2759"/>
<dbReference type="GO" id="GO:0004519">
    <property type="term" value="F:endonuclease activity"/>
    <property type="evidence" value="ECO:0007669"/>
    <property type="project" value="UniProtKB-KW"/>
</dbReference>
<keyword evidence="2" id="KW-0548">Nucleotidyltransferase</keyword>
<evidence type="ECO:0000259" key="8">
    <source>
        <dbReference type="Pfam" id="PF17917"/>
    </source>
</evidence>
<evidence type="ECO:0000313" key="9">
    <source>
        <dbReference type="EMBL" id="CAC5420764.1"/>
    </source>
</evidence>
<evidence type="ECO:0000256" key="6">
    <source>
        <dbReference type="ARBA" id="ARBA00022918"/>
    </source>
</evidence>